<organism evidence="7 8">
    <name type="scientific">Solimicrobium silvestre</name>
    <dbReference type="NCBI Taxonomy" id="2099400"/>
    <lineage>
        <taxon>Bacteria</taxon>
        <taxon>Pseudomonadati</taxon>
        <taxon>Pseudomonadota</taxon>
        <taxon>Betaproteobacteria</taxon>
        <taxon>Burkholderiales</taxon>
        <taxon>Oxalobacteraceae</taxon>
        <taxon>Solimicrobium</taxon>
    </lineage>
</organism>
<comment type="caution">
    <text evidence="7">The sequence shown here is derived from an EMBL/GenBank/DDBJ whole genome shotgun (WGS) entry which is preliminary data.</text>
</comment>
<dbReference type="InterPro" id="IPR010104">
    <property type="entry name" value="TonB_rcpt_bac"/>
</dbReference>
<dbReference type="Proteomes" id="UP000237839">
    <property type="component" value="Unassembled WGS sequence"/>
</dbReference>
<feature type="signal peptide" evidence="5">
    <location>
        <begin position="1"/>
        <end position="40"/>
    </location>
</feature>
<reference evidence="7 8" key="1">
    <citation type="submission" date="2018-02" db="EMBL/GenBank/DDBJ databases">
        <title>Solimicrobium silvestre gen. nov., sp. nov., isolated from alpine forest soil.</title>
        <authorList>
            <person name="Margesin R."/>
            <person name="Albuquerque L."/>
            <person name="Zhang D.-C."/>
            <person name="Froufe H.J.C."/>
            <person name="Severino R."/>
            <person name="Roxo I."/>
            <person name="Egas C."/>
            <person name="Da Costa M.S."/>
        </authorList>
    </citation>
    <scope>NUCLEOTIDE SEQUENCE [LARGE SCALE GENOMIC DNA]</scope>
    <source>
        <strain evidence="7 8">S20-91</strain>
    </source>
</reference>
<dbReference type="RefSeq" id="WP_105530069.1">
    <property type="nucleotide sequence ID" value="NZ_PUGF01000001.1"/>
</dbReference>
<protein>
    <submittedName>
        <fullName evidence="7">TonB-Xanth-Caul: TonB-dependent receptor</fullName>
    </submittedName>
</protein>
<accession>A0A2S9H5C2</accession>
<keyword evidence="8" id="KW-1185">Reference proteome</keyword>
<evidence type="ECO:0000256" key="5">
    <source>
        <dbReference type="SAM" id="SignalP"/>
    </source>
</evidence>
<keyword evidence="4" id="KW-0998">Cell outer membrane</keyword>
<dbReference type="InterPro" id="IPR037066">
    <property type="entry name" value="Plug_dom_sf"/>
</dbReference>
<dbReference type="CDD" id="cd01347">
    <property type="entry name" value="ligand_gated_channel"/>
    <property type="match status" value="1"/>
</dbReference>
<dbReference type="EMBL" id="PUGF01000001">
    <property type="protein sequence ID" value="PRC95190.1"/>
    <property type="molecule type" value="Genomic_DNA"/>
</dbReference>
<comment type="subcellular location">
    <subcellularLocation>
        <location evidence="1">Cell outer membrane</location>
    </subcellularLocation>
</comment>
<dbReference type="AlphaFoldDB" id="A0A2S9H5C2"/>
<dbReference type="Gene3D" id="2.170.130.10">
    <property type="entry name" value="TonB-dependent receptor, plug domain"/>
    <property type="match status" value="1"/>
</dbReference>
<evidence type="ECO:0000256" key="2">
    <source>
        <dbReference type="ARBA" id="ARBA00009810"/>
    </source>
</evidence>
<evidence type="ECO:0000256" key="4">
    <source>
        <dbReference type="ARBA" id="ARBA00023237"/>
    </source>
</evidence>
<comment type="similarity">
    <text evidence="2">Belongs to the TonB-dependent receptor family.</text>
</comment>
<dbReference type="InterPro" id="IPR012910">
    <property type="entry name" value="Plug_dom"/>
</dbReference>
<evidence type="ECO:0000256" key="1">
    <source>
        <dbReference type="ARBA" id="ARBA00004442"/>
    </source>
</evidence>
<feature type="chain" id="PRO_5015560790" evidence="5">
    <location>
        <begin position="41"/>
        <end position="911"/>
    </location>
</feature>
<dbReference type="Gene3D" id="2.40.170.20">
    <property type="entry name" value="TonB-dependent receptor, beta-barrel domain"/>
    <property type="match status" value="1"/>
</dbReference>
<evidence type="ECO:0000313" key="8">
    <source>
        <dbReference type="Proteomes" id="UP000237839"/>
    </source>
</evidence>
<dbReference type="SUPFAM" id="SSF56935">
    <property type="entry name" value="Porins"/>
    <property type="match status" value="1"/>
</dbReference>
<dbReference type="PANTHER" id="PTHR40980">
    <property type="entry name" value="PLUG DOMAIN-CONTAINING PROTEIN"/>
    <property type="match status" value="1"/>
</dbReference>
<sequence>MKIFTTKRSQVSGLNSVIFKISPIAAGCAILLSTAGSVYAQQADKDQQADASANTVVVTGIRSGIENAISVKRDSTSIVEAISAEDIGQLPDQSIAESIARLPGVAAQRVAGRAQTISIRGLSPDFASTTLNGREQATTGDNRAAEFDQYPAELFGGVVIYKTPDAALIDQGLSGTIDMQTFDPLAFPGRTVSMNVRGEKNSLGPIANSSDKGNRFSINYIDQFADRTIGIQIGVAHLQSPRNDHETGLYEPWSVNQLPGTPANTSEMNGIKSLATSGTTKRDGLVSTLEWKPNKDFTSKVDLFYSKFSEITTANQWEENLSWGGGNNPSPVFTSANASNGVLNGGTLSGVYPLVRGEYNDREDNIKSLGWGNTMKFDGWKLLADLNYSKAVRNENYHEMNTQLITATGGPVLDTSNVNWATGGFPTMNGGLNYSNPNTLYLNNTIYGEGSGHAPHTDDTVKGFKLVATINAPKSIGDWVSDFNVGADYTDHIKNHSNLQGNQNLIAPNGVVISPGLLYSPVNLGFSGTGTIPSFNVPGIMAQYFQPFNPDPNAPQNVAAEWSVTEKIATTFVKANLDHQLSSSINLRGNIGLQVQGTKQSSTGEVGFNNEVTPTTVGKSYTDVLPQMNLVFELPDNEVIRFAAGKQVMRPRLDDLNSGFNFSVATSTQIPSGNGGNPQLNPWRANSVDLAFEKYFGKKAYVSAAMYYKKLTSYIYDESNLYNFSQWTPGTIAITNTGFYSSQYNGQGGSIEGLELTSSLPLDMLTPSLKGFGLQASTGLNNSAITVKSSTFDVGSAIPLPGMSKHVASLTAYYEMSGFSARIGARYRSEFVGDIENFSGNRNLRFIAPETIVDAQIEYTFQEGTYKDLGLFLQLGNLTNAAYKTYQGTPNQPLEYEKYGSTLLAGLNYKF</sequence>
<evidence type="ECO:0000313" key="7">
    <source>
        <dbReference type="EMBL" id="PRC95190.1"/>
    </source>
</evidence>
<dbReference type="Pfam" id="PF07715">
    <property type="entry name" value="Plug"/>
    <property type="match status" value="1"/>
</dbReference>
<name>A0A2S9H5C2_9BURK</name>
<dbReference type="InterPro" id="IPR036942">
    <property type="entry name" value="Beta-barrel_TonB_sf"/>
</dbReference>
<dbReference type="OrthoDB" id="8727862at2"/>
<evidence type="ECO:0000256" key="3">
    <source>
        <dbReference type="ARBA" id="ARBA00023136"/>
    </source>
</evidence>
<dbReference type="GO" id="GO:0009279">
    <property type="term" value="C:cell outer membrane"/>
    <property type="evidence" value="ECO:0007669"/>
    <property type="project" value="UniProtKB-SubCell"/>
</dbReference>
<keyword evidence="5" id="KW-0732">Signal</keyword>
<keyword evidence="7" id="KW-0675">Receptor</keyword>
<dbReference type="PANTHER" id="PTHR40980:SF3">
    <property type="entry name" value="TONB-DEPENDENT RECEPTOR-LIKE BETA-BARREL DOMAIN-CONTAINING PROTEIN"/>
    <property type="match status" value="1"/>
</dbReference>
<dbReference type="NCBIfam" id="TIGR01782">
    <property type="entry name" value="TonB-Xanth-Caul"/>
    <property type="match status" value="1"/>
</dbReference>
<keyword evidence="3" id="KW-0472">Membrane</keyword>
<feature type="domain" description="TonB-dependent receptor plug" evidence="6">
    <location>
        <begin position="72"/>
        <end position="174"/>
    </location>
</feature>
<evidence type="ECO:0000259" key="6">
    <source>
        <dbReference type="Pfam" id="PF07715"/>
    </source>
</evidence>
<proteinExistence type="inferred from homology"/>
<gene>
    <name evidence="7" type="ORF">S2091_0385</name>
</gene>